<dbReference type="InParanoid" id="A0A0G4FD63"/>
<evidence type="ECO:0000313" key="2">
    <source>
        <dbReference type="EMBL" id="CEM10849.1"/>
    </source>
</evidence>
<dbReference type="Proteomes" id="UP000041254">
    <property type="component" value="Unassembled WGS sequence"/>
</dbReference>
<feature type="region of interest" description="Disordered" evidence="1">
    <location>
        <begin position="286"/>
        <end position="316"/>
    </location>
</feature>
<dbReference type="AlphaFoldDB" id="A0A0G4FD63"/>
<dbReference type="VEuPathDB" id="CryptoDB:Vbra_15072"/>
<name>A0A0G4FD63_VITBC</name>
<reference evidence="2 3" key="1">
    <citation type="submission" date="2014-11" db="EMBL/GenBank/DDBJ databases">
        <authorList>
            <person name="Zhu J."/>
            <person name="Qi W."/>
            <person name="Song R."/>
        </authorList>
    </citation>
    <scope>NUCLEOTIDE SEQUENCE [LARGE SCALE GENOMIC DNA]</scope>
</reference>
<protein>
    <submittedName>
        <fullName evidence="2">Uncharacterized protein</fullName>
    </submittedName>
</protein>
<evidence type="ECO:0000313" key="3">
    <source>
        <dbReference type="Proteomes" id="UP000041254"/>
    </source>
</evidence>
<sequence>MEFQTPQGTPQRPPRGGGLTLQAPSCRPPPPPGARDYPNPGPELNLTHDHVIRDAHIVLLDGYRREYSLWFQEQRLKEGGSLKEGGWYDLSCGFKATNMVLGRMAVPNPGFHVEGRGHDPADHMRGPVAVGDCSDYLNRETDFHVIRLDEVHGDTLEQRLVHLSRLPSSQFDDLILSVEADLNKTGRPLDKTTHIISTKHLGEGLFVNMDSIVSEAEETRLTLTEGITHRIRSEEDGRRLKMHGYHNFGYTHTWLLSFVGACERFIHSGVADEELAGGAYTHRSRLRAKRKNKRKAAEGVEGERQEPTPPAKRSRLLQELADTESWQVKKGRIDFDGGYPLRRTRVRVARRRN</sequence>
<gene>
    <name evidence="2" type="ORF">Vbra_15072</name>
</gene>
<feature type="compositionally biased region" description="Low complexity" evidence="1">
    <location>
        <begin position="1"/>
        <end position="10"/>
    </location>
</feature>
<accession>A0A0G4FD63</accession>
<feature type="compositionally biased region" description="Basic and acidic residues" evidence="1">
    <location>
        <begin position="295"/>
        <end position="306"/>
    </location>
</feature>
<keyword evidence="3" id="KW-1185">Reference proteome</keyword>
<dbReference type="EMBL" id="CDMY01000405">
    <property type="protein sequence ID" value="CEM10849.1"/>
    <property type="molecule type" value="Genomic_DNA"/>
</dbReference>
<evidence type="ECO:0000256" key="1">
    <source>
        <dbReference type="SAM" id="MobiDB-lite"/>
    </source>
</evidence>
<organism evidence="2 3">
    <name type="scientific">Vitrella brassicaformis (strain CCMP3155)</name>
    <dbReference type="NCBI Taxonomy" id="1169540"/>
    <lineage>
        <taxon>Eukaryota</taxon>
        <taxon>Sar</taxon>
        <taxon>Alveolata</taxon>
        <taxon>Colpodellida</taxon>
        <taxon>Vitrellaceae</taxon>
        <taxon>Vitrella</taxon>
    </lineage>
</organism>
<feature type="region of interest" description="Disordered" evidence="1">
    <location>
        <begin position="1"/>
        <end position="44"/>
    </location>
</feature>
<proteinExistence type="predicted"/>